<keyword evidence="3" id="KW-1185">Reference proteome</keyword>
<proteinExistence type="predicted"/>
<organism evidence="2 3">
    <name type="scientific">Portunus trituberculatus</name>
    <name type="common">Swimming crab</name>
    <name type="synonym">Neptunus trituberculatus</name>
    <dbReference type="NCBI Taxonomy" id="210409"/>
    <lineage>
        <taxon>Eukaryota</taxon>
        <taxon>Metazoa</taxon>
        <taxon>Ecdysozoa</taxon>
        <taxon>Arthropoda</taxon>
        <taxon>Crustacea</taxon>
        <taxon>Multicrustacea</taxon>
        <taxon>Malacostraca</taxon>
        <taxon>Eumalacostraca</taxon>
        <taxon>Eucarida</taxon>
        <taxon>Decapoda</taxon>
        <taxon>Pleocyemata</taxon>
        <taxon>Brachyura</taxon>
        <taxon>Eubrachyura</taxon>
        <taxon>Portunoidea</taxon>
        <taxon>Portunidae</taxon>
        <taxon>Portuninae</taxon>
        <taxon>Portunus</taxon>
    </lineage>
</organism>
<evidence type="ECO:0000313" key="3">
    <source>
        <dbReference type="Proteomes" id="UP000324222"/>
    </source>
</evidence>
<evidence type="ECO:0000256" key="1">
    <source>
        <dbReference type="SAM" id="MobiDB-lite"/>
    </source>
</evidence>
<name>A0A5B7JT31_PORTR</name>
<dbReference type="EMBL" id="VSRR010105184">
    <property type="protein sequence ID" value="MPC96248.1"/>
    <property type="molecule type" value="Genomic_DNA"/>
</dbReference>
<accession>A0A5B7JT31</accession>
<evidence type="ECO:0000313" key="2">
    <source>
        <dbReference type="EMBL" id="MPC96248.1"/>
    </source>
</evidence>
<dbReference type="Proteomes" id="UP000324222">
    <property type="component" value="Unassembled WGS sequence"/>
</dbReference>
<dbReference type="AlphaFoldDB" id="A0A5B7JT31"/>
<feature type="compositionally biased region" description="Polar residues" evidence="1">
    <location>
        <begin position="51"/>
        <end position="63"/>
    </location>
</feature>
<reference evidence="2 3" key="1">
    <citation type="submission" date="2019-05" db="EMBL/GenBank/DDBJ databases">
        <title>Another draft genome of Portunus trituberculatus and its Hox gene families provides insights of decapod evolution.</title>
        <authorList>
            <person name="Jeong J.-H."/>
            <person name="Song I."/>
            <person name="Kim S."/>
            <person name="Choi T."/>
            <person name="Kim D."/>
            <person name="Ryu S."/>
            <person name="Kim W."/>
        </authorList>
    </citation>
    <scope>NUCLEOTIDE SEQUENCE [LARGE SCALE GENOMIC DNA]</scope>
    <source>
        <tissue evidence="2">Muscle</tissue>
    </source>
</reference>
<feature type="region of interest" description="Disordered" evidence="1">
    <location>
        <begin position="26"/>
        <end position="63"/>
    </location>
</feature>
<gene>
    <name evidence="2" type="ORF">E2C01_091495</name>
</gene>
<comment type="caution">
    <text evidence="2">The sequence shown here is derived from an EMBL/GenBank/DDBJ whole genome shotgun (WGS) entry which is preliminary data.</text>
</comment>
<protein>
    <submittedName>
        <fullName evidence="2">Uncharacterized protein</fullName>
    </submittedName>
</protein>
<sequence>MHLTIKGKCELVHEVIQASKPVWSLTNSSSTIVASRPKRREQRDPDPSRAPTFQANTAPRRQC</sequence>